<proteinExistence type="predicted"/>
<dbReference type="InterPro" id="IPR046346">
    <property type="entry name" value="Aminoacid_DH-like_N_sf"/>
</dbReference>
<dbReference type="RefSeq" id="WP_145094969.1">
    <property type="nucleotide sequence ID" value="NZ_CP036348.1"/>
</dbReference>
<dbReference type="InterPro" id="IPR035015">
    <property type="entry name" value="NAD-bd_H4MPT_DH"/>
</dbReference>
<feature type="domain" description="NAD(P)-binding" evidence="3">
    <location>
        <begin position="127"/>
        <end position="201"/>
    </location>
</feature>
<evidence type="ECO:0000313" key="5">
    <source>
        <dbReference type="Proteomes" id="UP000315082"/>
    </source>
</evidence>
<evidence type="ECO:0000313" key="4">
    <source>
        <dbReference type="EMBL" id="QDV68699.1"/>
    </source>
</evidence>
<dbReference type="GO" id="GO:0016491">
    <property type="term" value="F:oxidoreductase activity"/>
    <property type="evidence" value="ECO:0007669"/>
    <property type="project" value="UniProtKB-KW"/>
</dbReference>
<accession>A0A518JT32</accession>
<dbReference type="SUPFAM" id="SSF51735">
    <property type="entry name" value="NAD(P)-binding Rossmann-fold domains"/>
    <property type="match status" value="1"/>
</dbReference>
<name>A0A518JT32_9BACT</name>
<dbReference type="KEGG" id="rcf:Poly24_24120"/>
<organism evidence="4 5">
    <name type="scientific">Rosistilla carotiformis</name>
    <dbReference type="NCBI Taxonomy" id="2528017"/>
    <lineage>
        <taxon>Bacteria</taxon>
        <taxon>Pseudomonadati</taxon>
        <taxon>Planctomycetota</taxon>
        <taxon>Planctomycetia</taxon>
        <taxon>Pirellulales</taxon>
        <taxon>Pirellulaceae</taxon>
        <taxon>Rosistilla</taxon>
    </lineage>
</organism>
<dbReference type="SUPFAM" id="SSF53223">
    <property type="entry name" value="Aminoacid dehydrogenase-like, N-terminal domain"/>
    <property type="match status" value="1"/>
</dbReference>
<dbReference type="Proteomes" id="UP000315082">
    <property type="component" value="Chromosome"/>
</dbReference>
<keyword evidence="5" id="KW-1185">Reference proteome</keyword>
<dbReference type="InterPro" id="IPR016040">
    <property type="entry name" value="NAD(P)-bd_dom"/>
</dbReference>
<dbReference type="Gene3D" id="3.40.50.720">
    <property type="entry name" value="NAD(P)-binding Rossmann-like Domain"/>
    <property type="match status" value="1"/>
</dbReference>
<dbReference type="Pfam" id="PF13460">
    <property type="entry name" value="NAD_binding_10"/>
    <property type="match status" value="1"/>
</dbReference>
<keyword evidence="1" id="KW-0560">Oxidoreductase</keyword>
<dbReference type="InterPro" id="IPR037089">
    <property type="entry name" value="Methyl-teptahyd_DH_N_sf"/>
</dbReference>
<dbReference type="CDD" id="cd01078">
    <property type="entry name" value="NAD_bind_H4MPT_DH"/>
    <property type="match status" value="1"/>
</dbReference>
<dbReference type="Gene3D" id="3.40.50.10280">
    <property type="entry name" value="Methylene-tetrahydromethanopterin dehydrogenase, N-terminal domain"/>
    <property type="match status" value="1"/>
</dbReference>
<evidence type="ECO:0000259" key="2">
    <source>
        <dbReference type="Pfam" id="PF09176"/>
    </source>
</evidence>
<feature type="domain" description="Methylene-tetrahydromethanopterin dehydrogenase N-terminal" evidence="2">
    <location>
        <begin position="18"/>
        <end position="98"/>
    </location>
</feature>
<evidence type="ECO:0000256" key="1">
    <source>
        <dbReference type="ARBA" id="ARBA00023002"/>
    </source>
</evidence>
<dbReference type="EMBL" id="CP036348">
    <property type="protein sequence ID" value="QDV68699.1"/>
    <property type="molecule type" value="Genomic_DNA"/>
</dbReference>
<protein>
    <submittedName>
        <fullName evidence="4">Bifunctional protein MdtA</fullName>
    </submittedName>
</protein>
<dbReference type="AlphaFoldDB" id="A0A518JT32"/>
<dbReference type="InterPro" id="IPR015259">
    <property type="entry name" value="Methyl-teptahyd_DH_N"/>
</dbReference>
<gene>
    <name evidence="4" type="primary">mtdA</name>
    <name evidence="4" type="ORF">Poly24_24120</name>
</gene>
<dbReference type="InterPro" id="IPR036291">
    <property type="entry name" value="NAD(P)-bd_dom_sf"/>
</dbReference>
<evidence type="ECO:0000259" key="3">
    <source>
        <dbReference type="Pfam" id="PF13460"/>
    </source>
</evidence>
<reference evidence="4 5" key="1">
    <citation type="submission" date="2019-02" db="EMBL/GenBank/DDBJ databases">
        <title>Deep-cultivation of Planctomycetes and their phenomic and genomic characterization uncovers novel biology.</title>
        <authorList>
            <person name="Wiegand S."/>
            <person name="Jogler M."/>
            <person name="Boedeker C."/>
            <person name="Pinto D."/>
            <person name="Vollmers J."/>
            <person name="Rivas-Marin E."/>
            <person name="Kohn T."/>
            <person name="Peeters S.H."/>
            <person name="Heuer A."/>
            <person name="Rast P."/>
            <person name="Oberbeckmann S."/>
            <person name="Bunk B."/>
            <person name="Jeske O."/>
            <person name="Meyerdierks A."/>
            <person name="Storesund J.E."/>
            <person name="Kallscheuer N."/>
            <person name="Luecker S."/>
            <person name="Lage O.M."/>
            <person name="Pohl T."/>
            <person name="Merkel B.J."/>
            <person name="Hornburger P."/>
            <person name="Mueller R.-W."/>
            <person name="Bruemmer F."/>
            <person name="Labrenz M."/>
            <person name="Spormann A.M."/>
            <person name="Op den Camp H."/>
            <person name="Overmann J."/>
            <person name="Amann R."/>
            <person name="Jetten M.S.M."/>
            <person name="Mascher T."/>
            <person name="Medema M.H."/>
            <person name="Devos D.P."/>
            <person name="Kaster A.-K."/>
            <person name="Ovreas L."/>
            <person name="Rohde M."/>
            <person name="Galperin M.Y."/>
            <person name="Jogler C."/>
        </authorList>
    </citation>
    <scope>NUCLEOTIDE SEQUENCE [LARGE SCALE GENOMIC DNA]</scope>
    <source>
        <strain evidence="4 5">Poly24</strain>
    </source>
</reference>
<sequence length="282" mass="29442">MKPPKILLQLDTDPHASSFDAIVATDAGVDTLLQYSGVTPDNVESLVHGAMFTRGPEDLHRTAIFVGGSDVAAGEAVYERIVQCFFGPMRVSVMLDSNGSNTTAAAAVVRAAKHLDLSQTTALVLAGTGPVGQRVARLLLQAGATVRLSSRQIDRAQAVCDAIGQRLGSGDRLSACQGSEAIAGCDAVFACGAAGVQLLDAATLAASDVRLAIDLNAVPPVGIEGIDVMDRGKATDQRIEYGAIGVGGTKMKIHRAAIKRLFKSNDQRLDAETIHAIARDLR</sequence>
<dbReference type="OrthoDB" id="6180at2"/>
<dbReference type="Pfam" id="PF09176">
    <property type="entry name" value="Mpt_N"/>
    <property type="match status" value="1"/>
</dbReference>